<proteinExistence type="inferred from homology"/>
<organism evidence="13 14">
    <name type="scientific">Sulfurimonas denitrificans (strain ATCC 33889 / DSM 1251)</name>
    <name type="common">Thiomicrospira denitrificans (strain ATCC 33889 / DSM 1251)</name>
    <dbReference type="NCBI Taxonomy" id="326298"/>
    <lineage>
        <taxon>Bacteria</taxon>
        <taxon>Pseudomonadati</taxon>
        <taxon>Campylobacterota</taxon>
        <taxon>Epsilonproteobacteria</taxon>
        <taxon>Campylobacterales</taxon>
        <taxon>Sulfurimonadaceae</taxon>
        <taxon>Sulfurimonas</taxon>
    </lineage>
</organism>
<dbReference type="Proteomes" id="UP000002714">
    <property type="component" value="Chromosome"/>
</dbReference>
<dbReference type="AlphaFoldDB" id="Q30SV8"/>
<dbReference type="PRINTS" id="PR01374">
    <property type="entry name" value="TONBPROTEIN"/>
</dbReference>
<dbReference type="InterPro" id="IPR006260">
    <property type="entry name" value="TonB/TolA_C"/>
</dbReference>
<keyword evidence="3" id="KW-0813">Transport</keyword>
<evidence type="ECO:0000256" key="8">
    <source>
        <dbReference type="ARBA" id="ARBA00022989"/>
    </source>
</evidence>
<comment type="similarity">
    <text evidence="2">Belongs to the TonB family.</text>
</comment>
<dbReference type="InterPro" id="IPR051045">
    <property type="entry name" value="TonB-dependent_transducer"/>
</dbReference>
<dbReference type="RefSeq" id="WP_011372277.1">
    <property type="nucleotide sequence ID" value="NC_007575.1"/>
</dbReference>
<evidence type="ECO:0000256" key="4">
    <source>
        <dbReference type="ARBA" id="ARBA00022475"/>
    </source>
</evidence>
<name>Q30SV8_SULDN</name>
<feature type="domain" description="TonB C-terminal" evidence="12">
    <location>
        <begin position="147"/>
        <end position="233"/>
    </location>
</feature>
<dbReference type="PANTHER" id="PTHR33446">
    <property type="entry name" value="PROTEIN TONB-RELATED"/>
    <property type="match status" value="1"/>
</dbReference>
<dbReference type="SUPFAM" id="SSF74653">
    <property type="entry name" value="TolA/TonB C-terminal domain"/>
    <property type="match status" value="1"/>
</dbReference>
<reference evidence="13 14" key="1">
    <citation type="journal article" date="2008" name="Appl. Environ. Microbiol.">
        <title>Genome of the epsilonproteobacterial chemolithoautotroph Sulfurimonas denitrificans.</title>
        <authorList>
            <person name="Sievert S.M."/>
            <person name="Scott K.M."/>
            <person name="Klotz M.G."/>
            <person name="Chain P.S.G."/>
            <person name="Hauser L.J."/>
            <person name="Hemp J."/>
            <person name="Huegler M."/>
            <person name="Land M."/>
            <person name="Lapidus A."/>
            <person name="Larimer F.W."/>
            <person name="Lucas S."/>
            <person name="Malfatti S.A."/>
            <person name="Meyer F."/>
            <person name="Paulsen I.T."/>
            <person name="Ren Q."/>
            <person name="Simon J."/>
            <person name="Bailey K."/>
            <person name="Diaz E."/>
            <person name="Fitzpatrick K.A."/>
            <person name="Glover B."/>
            <person name="Gwatney N."/>
            <person name="Korajkic A."/>
            <person name="Long A."/>
            <person name="Mobberley J.M."/>
            <person name="Pantry S.N."/>
            <person name="Pazder G."/>
            <person name="Peterson S."/>
            <person name="Quintanilla J.D."/>
            <person name="Sprinkle R."/>
            <person name="Stephens J."/>
            <person name="Thomas P."/>
            <person name="Vaughn R."/>
            <person name="Weber M.J."/>
            <person name="Wooten L.L."/>
        </authorList>
    </citation>
    <scope>NUCLEOTIDE SEQUENCE [LARGE SCALE GENOMIC DNA]</scope>
    <source>
        <strain evidence="14">ATCC 33889 / DSM 1251</strain>
    </source>
</reference>
<evidence type="ECO:0000256" key="7">
    <source>
        <dbReference type="ARBA" id="ARBA00022927"/>
    </source>
</evidence>
<dbReference type="OrthoDB" id="5334999at2"/>
<evidence type="ECO:0000256" key="10">
    <source>
        <dbReference type="SAM" id="MobiDB-lite"/>
    </source>
</evidence>
<dbReference type="NCBIfam" id="TIGR01352">
    <property type="entry name" value="tonB_Cterm"/>
    <property type="match status" value="1"/>
</dbReference>
<dbReference type="GO" id="GO:0030288">
    <property type="term" value="C:outer membrane-bounded periplasmic space"/>
    <property type="evidence" value="ECO:0007669"/>
    <property type="project" value="InterPro"/>
</dbReference>
<feature type="region of interest" description="Disordered" evidence="10">
    <location>
        <begin position="122"/>
        <end position="143"/>
    </location>
</feature>
<dbReference type="PROSITE" id="PS52015">
    <property type="entry name" value="TONB_CTD"/>
    <property type="match status" value="1"/>
</dbReference>
<evidence type="ECO:0000256" key="1">
    <source>
        <dbReference type="ARBA" id="ARBA00004383"/>
    </source>
</evidence>
<dbReference type="STRING" id="326298.Suden_0644"/>
<dbReference type="Gene3D" id="3.30.1150.10">
    <property type="match status" value="1"/>
</dbReference>
<dbReference type="eggNOG" id="COG0810">
    <property type="taxonomic scope" value="Bacteria"/>
</dbReference>
<dbReference type="InterPro" id="IPR003538">
    <property type="entry name" value="TonB"/>
</dbReference>
<dbReference type="EMBL" id="CP000153">
    <property type="protein sequence ID" value="ABB43923.1"/>
    <property type="molecule type" value="Genomic_DNA"/>
</dbReference>
<dbReference type="KEGG" id="tdn:Suden_0644"/>
<dbReference type="GO" id="GO:0031992">
    <property type="term" value="F:energy transducer activity"/>
    <property type="evidence" value="ECO:0007669"/>
    <property type="project" value="InterPro"/>
</dbReference>
<protein>
    <submittedName>
        <fullName evidence="13">TonB-like protein</fullName>
    </submittedName>
</protein>
<evidence type="ECO:0000313" key="14">
    <source>
        <dbReference type="Proteomes" id="UP000002714"/>
    </source>
</evidence>
<dbReference type="GO" id="GO:0015031">
    <property type="term" value="P:protein transport"/>
    <property type="evidence" value="ECO:0007669"/>
    <property type="project" value="UniProtKB-KW"/>
</dbReference>
<keyword evidence="9 11" id="KW-0472">Membrane</keyword>
<dbReference type="Pfam" id="PF03544">
    <property type="entry name" value="TonB_C"/>
    <property type="match status" value="1"/>
</dbReference>
<gene>
    <name evidence="13" type="ordered locus">Suden_0644</name>
</gene>
<sequence>MIRHSNSFFISLFIHALLIIFIFFMSKSYIEVKEEEQKIALNISMIEFQEKTQEIETPKEEVCLPKESPKKIKEIKKERKVVEKKAKEEIVQEKKVENIVEVKKEQITQNRDIVPVKQLDETPKQIQKTAPSEPLKQPSPQEEYSEINSQKILELLRENLYYPISARKRNITGVVKVSFTLDTNAKVCNIHVVDSGSDILSRAAITTIEELSEKFPKPNREITLTIPINYKLK</sequence>
<keyword evidence="5" id="KW-0997">Cell inner membrane</keyword>
<dbReference type="HOGENOM" id="CLU_1146710_0_0_7"/>
<evidence type="ECO:0000256" key="3">
    <source>
        <dbReference type="ARBA" id="ARBA00022448"/>
    </source>
</evidence>
<evidence type="ECO:0000256" key="6">
    <source>
        <dbReference type="ARBA" id="ARBA00022692"/>
    </source>
</evidence>
<keyword evidence="8 11" id="KW-1133">Transmembrane helix</keyword>
<evidence type="ECO:0000313" key="13">
    <source>
        <dbReference type="EMBL" id="ABB43923.1"/>
    </source>
</evidence>
<keyword evidence="4" id="KW-1003">Cell membrane</keyword>
<keyword evidence="14" id="KW-1185">Reference proteome</keyword>
<feature type="transmembrane region" description="Helical" evidence="11">
    <location>
        <begin position="6"/>
        <end position="25"/>
    </location>
</feature>
<evidence type="ECO:0000256" key="2">
    <source>
        <dbReference type="ARBA" id="ARBA00006555"/>
    </source>
</evidence>
<evidence type="ECO:0000256" key="9">
    <source>
        <dbReference type="ARBA" id="ARBA00023136"/>
    </source>
</evidence>
<keyword evidence="7" id="KW-0653">Protein transport</keyword>
<evidence type="ECO:0000256" key="5">
    <source>
        <dbReference type="ARBA" id="ARBA00022519"/>
    </source>
</evidence>
<dbReference type="GO" id="GO:0055085">
    <property type="term" value="P:transmembrane transport"/>
    <property type="evidence" value="ECO:0007669"/>
    <property type="project" value="InterPro"/>
</dbReference>
<keyword evidence="6 11" id="KW-0812">Transmembrane</keyword>
<evidence type="ECO:0000259" key="12">
    <source>
        <dbReference type="PROSITE" id="PS52015"/>
    </source>
</evidence>
<accession>Q30SV8</accession>
<dbReference type="GO" id="GO:0015891">
    <property type="term" value="P:siderophore transport"/>
    <property type="evidence" value="ECO:0007669"/>
    <property type="project" value="InterPro"/>
</dbReference>
<dbReference type="PANTHER" id="PTHR33446:SF2">
    <property type="entry name" value="PROTEIN TONB"/>
    <property type="match status" value="1"/>
</dbReference>
<comment type="subcellular location">
    <subcellularLocation>
        <location evidence="1">Cell inner membrane</location>
        <topology evidence="1">Single-pass membrane protein</topology>
        <orientation evidence="1">Periplasmic side</orientation>
    </subcellularLocation>
</comment>
<dbReference type="InterPro" id="IPR037682">
    <property type="entry name" value="TonB_C"/>
</dbReference>
<evidence type="ECO:0000256" key="11">
    <source>
        <dbReference type="SAM" id="Phobius"/>
    </source>
</evidence>
<dbReference type="GO" id="GO:0098797">
    <property type="term" value="C:plasma membrane protein complex"/>
    <property type="evidence" value="ECO:0007669"/>
    <property type="project" value="TreeGrafter"/>
</dbReference>